<organism evidence="1 2">
    <name type="scientific">Phomopsis amygdali</name>
    <name type="common">Fusicoccum amygdali</name>
    <dbReference type="NCBI Taxonomy" id="1214568"/>
    <lineage>
        <taxon>Eukaryota</taxon>
        <taxon>Fungi</taxon>
        <taxon>Dikarya</taxon>
        <taxon>Ascomycota</taxon>
        <taxon>Pezizomycotina</taxon>
        <taxon>Sordariomycetes</taxon>
        <taxon>Sordariomycetidae</taxon>
        <taxon>Diaporthales</taxon>
        <taxon>Diaporthaceae</taxon>
        <taxon>Diaporthe</taxon>
    </lineage>
</organism>
<gene>
    <name evidence="1" type="ORF">N8I77_005855</name>
</gene>
<comment type="caution">
    <text evidence="1">The sequence shown here is derived from an EMBL/GenBank/DDBJ whole genome shotgun (WGS) entry which is preliminary data.</text>
</comment>
<dbReference type="Proteomes" id="UP001265746">
    <property type="component" value="Unassembled WGS sequence"/>
</dbReference>
<sequence length="119" mass="13980">MFRSIRDEVTYRICLLTDAQERTLLDFLLLDTPNTLATVEEVEMCSPSITVDETNTCCVDPEEPIRWTGMCRDQWERAMPPLEWMGDGRASCVYKFPELPTKANQDDAKRRWKCRTDRR</sequence>
<keyword evidence="2" id="KW-1185">Reference proteome</keyword>
<dbReference type="EMBL" id="JAUJFL010000003">
    <property type="protein sequence ID" value="KAK2607153.1"/>
    <property type="molecule type" value="Genomic_DNA"/>
</dbReference>
<name>A0AAD9SGV8_PHOAM</name>
<reference evidence="1" key="1">
    <citation type="submission" date="2023-06" db="EMBL/GenBank/DDBJ databases">
        <authorList>
            <person name="Noh H."/>
        </authorList>
    </citation>
    <scope>NUCLEOTIDE SEQUENCE</scope>
    <source>
        <strain evidence="1">DUCC20226</strain>
    </source>
</reference>
<protein>
    <submittedName>
        <fullName evidence="1">Uncharacterized protein</fullName>
    </submittedName>
</protein>
<accession>A0AAD9SGV8</accession>
<evidence type="ECO:0000313" key="2">
    <source>
        <dbReference type="Proteomes" id="UP001265746"/>
    </source>
</evidence>
<proteinExistence type="predicted"/>
<evidence type="ECO:0000313" key="1">
    <source>
        <dbReference type="EMBL" id="KAK2607153.1"/>
    </source>
</evidence>
<dbReference type="AlphaFoldDB" id="A0AAD9SGV8"/>